<dbReference type="GO" id="GO:0004631">
    <property type="term" value="F:phosphomevalonate kinase activity"/>
    <property type="evidence" value="ECO:0007669"/>
    <property type="project" value="UniProtKB-EC"/>
</dbReference>
<dbReference type="PANTHER" id="PTHR31814:SF2">
    <property type="entry name" value="PHOSPHOMEVALONATE KINASE"/>
    <property type="match status" value="1"/>
</dbReference>
<feature type="domain" description="GHMP kinase C-terminal" evidence="8">
    <location>
        <begin position="274"/>
        <end position="339"/>
    </location>
</feature>
<organism evidence="9 10">
    <name type="scientific">Mycolicibacter acidiphilus</name>
    <dbReference type="NCBI Taxonomy" id="2835306"/>
    <lineage>
        <taxon>Bacteria</taxon>
        <taxon>Bacillati</taxon>
        <taxon>Actinomycetota</taxon>
        <taxon>Actinomycetes</taxon>
        <taxon>Mycobacteriales</taxon>
        <taxon>Mycobacteriaceae</taxon>
        <taxon>Mycolicibacter</taxon>
    </lineage>
</organism>
<dbReference type="InterPro" id="IPR013750">
    <property type="entry name" value="GHMP_kinase_C_dom"/>
</dbReference>
<dbReference type="RefSeq" id="WP_214093852.1">
    <property type="nucleotide sequence ID" value="NZ_JAHCLR010000034.1"/>
</dbReference>
<dbReference type="Pfam" id="PF00288">
    <property type="entry name" value="GHMP_kinases_N"/>
    <property type="match status" value="1"/>
</dbReference>
<accession>A0ABS5RKZ8</accession>
<keyword evidence="6" id="KW-0067">ATP-binding</keyword>
<dbReference type="Proteomes" id="UP001519535">
    <property type="component" value="Unassembled WGS sequence"/>
</dbReference>
<evidence type="ECO:0000256" key="4">
    <source>
        <dbReference type="ARBA" id="ARBA00022741"/>
    </source>
</evidence>
<evidence type="ECO:0000259" key="8">
    <source>
        <dbReference type="Pfam" id="PF08544"/>
    </source>
</evidence>
<dbReference type="SUPFAM" id="SSF54211">
    <property type="entry name" value="Ribosomal protein S5 domain 2-like"/>
    <property type="match status" value="1"/>
</dbReference>
<dbReference type="PRINTS" id="PR00959">
    <property type="entry name" value="MEVGALKINASE"/>
</dbReference>
<evidence type="ECO:0000313" key="10">
    <source>
        <dbReference type="Proteomes" id="UP001519535"/>
    </source>
</evidence>
<evidence type="ECO:0000256" key="2">
    <source>
        <dbReference type="ARBA" id="ARBA00012958"/>
    </source>
</evidence>
<dbReference type="Pfam" id="PF08544">
    <property type="entry name" value="GHMP_kinases_C"/>
    <property type="match status" value="1"/>
</dbReference>
<dbReference type="Gene3D" id="3.30.230.10">
    <property type="match status" value="1"/>
</dbReference>
<evidence type="ECO:0000256" key="5">
    <source>
        <dbReference type="ARBA" id="ARBA00022777"/>
    </source>
</evidence>
<evidence type="ECO:0000313" key="9">
    <source>
        <dbReference type="EMBL" id="MBS9534988.1"/>
    </source>
</evidence>
<dbReference type="NCBIfam" id="TIGR01220">
    <property type="entry name" value="Pmev_kin_Gr_pos"/>
    <property type="match status" value="1"/>
</dbReference>
<dbReference type="InterPro" id="IPR005917">
    <property type="entry name" value="Pmev_kinase_bact"/>
</dbReference>
<evidence type="ECO:0000256" key="3">
    <source>
        <dbReference type="ARBA" id="ARBA00022679"/>
    </source>
</evidence>
<comment type="pathway">
    <text evidence="1">Isoprenoid biosynthesis; isopentenyl diphosphate biosynthesis via mevalonate pathway; isopentenyl diphosphate from (R)-mevalonate: step 2/3.</text>
</comment>
<evidence type="ECO:0000256" key="6">
    <source>
        <dbReference type="ARBA" id="ARBA00022840"/>
    </source>
</evidence>
<proteinExistence type="predicted"/>
<dbReference type="InterPro" id="IPR020568">
    <property type="entry name" value="Ribosomal_Su5_D2-typ_SF"/>
</dbReference>
<dbReference type="InterPro" id="IPR036554">
    <property type="entry name" value="GHMP_kinase_C_sf"/>
</dbReference>
<dbReference type="InterPro" id="IPR006204">
    <property type="entry name" value="GHMP_kinase_N_dom"/>
</dbReference>
<dbReference type="InterPro" id="IPR035102">
    <property type="entry name" value="Phosphomevalonate_kinase"/>
</dbReference>
<dbReference type="EC" id="2.7.4.2" evidence="2"/>
<keyword evidence="4" id="KW-0547">Nucleotide-binding</keyword>
<evidence type="ECO:0000256" key="1">
    <source>
        <dbReference type="ARBA" id="ARBA00005017"/>
    </source>
</evidence>
<protein>
    <recommendedName>
        <fullName evidence="2">phosphomevalonate kinase</fullName>
        <ecNumber evidence="2">2.7.4.2</ecNumber>
    </recommendedName>
</protein>
<comment type="caution">
    <text evidence="9">The sequence shown here is derived from an EMBL/GenBank/DDBJ whole genome shotgun (WGS) entry which is preliminary data.</text>
</comment>
<evidence type="ECO:0000259" key="7">
    <source>
        <dbReference type="Pfam" id="PF00288"/>
    </source>
</evidence>
<keyword evidence="10" id="KW-1185">Reference proteome</keyword>
<keyword evidence="5 9" id="KW-0418">Kinase</keyword>
<dbReference type="SUPFAM" id="SSF55060">
    <property type="entry name" value="GHMP Kinase, C-terminal domain"/>
    <property type="match status" value="1"/>
</dbReference>
<dbReference type="EMBL" id="JAHCLR010000034">
    <property type="protein sequence ID" value="MBS9534988.1"/>
    <property type="molecule type" value="Genomic_DNA"/>
</dbReference>
<gene>
    <name evidence="9" type="ORF">KIH27_15470</name>
</gene>
<sequence length="367" mass="37826">MTLPTTRRAPGKLFITGEYAVMEPGSPALLVAVDRMVSVTATSIEAGIELTTDLHPEPVRLHWQGLQLAGNSPDDDAARGRLSHAVAALEVLGELLTGRGLPAPALHLTIVSDLHEAGTKFGLGSSGAVTVATIDTVSAHCGLPLSADERYRLALIASARLDPQASGADLAAAVLRGWIVYRAPDRTAVLDLVRRDGLESALRASWPGLGIRRLNPPAGLQLAVGWTGSPAVTAELLGGSRWHGTAAHRQFVAAMAASAQATVDALERGDTAAALAQLAIARQLLAELDNSADVGIFTDKLIALCDAADAAGWVAKPSGAGGGDCGIALSDGADAADVERLRGQWETVGVRLLPLEVIGDGTDGHDC</sequence>
<name>A0ABS5RKZ8_9MYCO</name>
<keyword evidence="3 9" id="KW-0808">Transferase</keyword>
<dbReference type="PANTHER" id="PTHR31814">
    <property type="match status" value="1"/>
</dbReference>
<dbReference type="Gene3D" id="3.30.70.890">
    <property type="entry name" value="GHMP kinase, C-terminal domain"/>
    <property type="match status" value="1"/>
</dbReference>
<dbReference type="InterPro" id="IPR014721">
    <property type="entry name" value="Ribsml_uS5_D2-typ_fold_subgr"/>
</dbReference>
<reference evidence="9 10" key="1">
    <citation type="submission" date="2021-05" db="EMBL/GenBank/DDBJ databases">
        <title>Mycobacterium acidophilum sp. nov., an extremely acid-tolerant member of the genus Mycobacterium.</title>
        <authorList>
            <person name="Xia J."/>
        </authorList>
    </citation>
    <scope>NUCLEOTIDE SEQUENCE [LARGE SCALE GENOMIC DNA]</scope>
    <source>
        <strain evidence="9 10">M1</strain>
    </source>
</reference>
<feature type="domain" description="GHMP kinase N-terminal" evidence="7">
    <location>
        <begin position="88"/>
        <end position="177"/>
    </location>
</feature>